<feature type="signal peptide" evidence="6">
    <location>
        <begin position="1"/>
        <end position="25"/>
    </location>
</feature>
<dbReference type="Pfam" id="PF18052">
    <property type="entry name" value="Rx_N"/>
    <property type="match status" value="1"/>
</dbReference>
<keyword evidence="5" id="KW-0067">ATP-binding</keyword>
<sequence length="661" mass="73150">MAGALVGGAFLSAFLQVAFDRLASPEVVNYLKGNKPVDQLLRKLKMELISAHAVLNDAEEKQYTNPDVKEWLDELKHAAYDADDILDRIAYEALRCKLEAESQTGTSKVCPFSTSELEEMLERLKDITKNINVLGLKEVAGGGGVALPSSRLTTSCQEKRVYGRDIDKQAIFELWQSPGASSDGICVVPIVGMGGIGKTTFAQFLYNDAIVNESFHLKAWDKQDLSELELKWKDDHDTDDSEKERNVLEQLCPPKNLEISHHLLKGCKNCFFLPPLGQLPCLKKLEIKVNCEKLKSLPEGMHALLPALVTLRLERCPELESFPEEALKAPGLGLAYCNELQCLPEEGLPTSLSRLICPLLEKRCEEEKGEDWDKIAAIPYIWIKNREIRSPSGGTKMKASAPVTLLFVNNKLVPHTGAVNFMPLLAAGPSASCPLQEDRLLLLVRSSLSNLRGAQQASAHDCSKESWCPHQLGLSNSLLTNKNFILSFGATIVLKAGDTFMCLFHDRSRPILRHSHLESAEKTWEELSGDCSQPTRPPCAPNTSSKSCLLGERSEVGKFTRTSIDKRVITVVALQGQPVPLKTVWTCKSGNLQHISAGPHGCWCLFERVLLDDMGSFVGEKTAGPHNYSVRGYEVVDDIKGKLEKAIRNVSEWCPVLIFLH</sequence>
<reference evidence="9" key="1">
    <citation type="submission" date="2018-02" db="EMBL/GenBank/DDBJ databases">
        <authorList>
            <person name="Cohen D.B."/>
            <person name="Kent A.D."/>
        </authorList>
    </citation>
    <scope>NUCLEOTIDE SEQUENCE</scope>
</reference>
<organism evidence="9">
    <name type="scientific">Fagus sylvatica</name>
    <name type="common">Beechnut</name>
    <dbReference type="NCBI Taxonomy" id="28930"/>
    <lineage>
        <taxon>Eukaryota</taxon>
        <taxon>Viridiplantae</taxon>
        <taxon>Streptophyta</taxon>
        <taxon>Embryophyta</taxon>
        <taxon>Tracheophyta</taxon>
        <taxon>Spermatophyta</taxon>
        <taxon>Magnoliopsida</taxon>
        <taxon>eudicotyledons</taxon>
        <taxon>Gunneridae</taxon>
        <taxon>Pentapetalae</taxon>
        <taxon>rosids</taxon>
        <taxon>fabids</taxon>
        <taxon>Fagales</taxon>
        <taxon>Fagaceae</taxon>
        <taxon>Fagus</taxon>
    </lineage>
</organism>
<dbReference type="AlphaFoldDB" id="A0A2N9EXY9"/>
<keyword evidence="2" id="KW-0677">Repeat</keyword>
<evidence type="ECO:0000256" key="4">
    <source>
        <dbReference type="ARBA" id="ARBA00022821"/>
    </source>
</evidence>
<dbReference type="Gene3D" id="1.20.5.4130">
    <property type="match status" value="1"/>
</dbReference>
<feature type="chain" id="PRO_5014958125" evidence="6">
    <location>
        <begin position="26"/>
        <end position="661"/>
    </location>
</feature>
<evidence type="ECO:0000256" key="1">
    <source>
        <dbReference type="ARBA" id="ARBA00022614"/>
    </source>
</evidence>
<name>A0A2N9EXY9_FAGSY</name>
<dbReference type="Gene3D" id="3.40.50.300">
    <property type="entry name" value="P-loop containing nucleotide triphosphate hydrolases"/>
    <property type="match status" value="1"/>
</dbReference>
<evidence type="ECO:0000259" key="7">
    <source>
        <dbReference type="Pfam" id="PF18052"/>
    </source>
</evidence>
<evidence type="ECO:0000256" key="3">
    <source>
        <dbReference type="ARBA" id="ARBA00022741"/>
    </source>
</evidence>
<dbReference type="PANTHER" id="PTHR36766:SF40">
    <property type="entry name" value="DISEASE RESISTANCE PROTEIN RGA3"/>
    <property type="match status" value="1"/>
</dbReference>
<gene>
    <name evidence="9" type="ORF">FSB_LOCUS11498</name>
</gene>
<keyword evidence="1" id="KW-0433">Leucine-rich repeat</keyword>
<evidence type="ECO:0000256" key="5">
    <source>
        <dbReference type="ARBA" id="ARBA00022840"/>
    </source>
</evidence>
<proteinExistence type="predicted"/>
<dbReference type="SUPFAM" id="SSF52540">
    <property type="entry name" value="P-loop containing nucleoside triphosphate hydrolases"/>
    <property type="match status" value="1"/>
</dbReference>
<evidence type="ECO:0000313" key="9">
    <source>
        <dbReference type="EMBL" id="SPC83616.1"/>
    </source>
</evidence>
<accession>A0A2N9EXY9</accession>
<dbReference type="InterPro" id="IPR056789">
    <property type="entry name" value="LRR_R13L1-DRL21"/>
</dbReference>
<dbReference type="InterPro" id="IPR027417">
    <property type="entry name" value="P-loop_NTPase"/>
</dbReference>
<keyword evidence="4" id="KW-0611">Plant defense</keyword>
<dbReference type="InterPro" id="IPR041118">
    <property type="entry name" value="Rx_N"/>
</dbReference>
<dbReference type="SUPFAM" id="SSF52058">
    <property type="entry name" value="L domain-like"/>
    <property type="match status" value="1"/>
</dbReference>
<dbReference type="PANTHER" id="PTHR36766">
    <property type="entry name" value="PLANT BROAD-SPECTRUM MILDEW RESISTANCE PROTEIN RPW8"/>
    <property type="match status" value="1"/>
</dbReference>
<dbReference type="GO" id="GO:0006952">
    <property type="term" value="P:defense response"/>
    <property type="evidence" value="ECO:0007669"/>
    <property type="project" value="UniProtKB-KW"/>
</dbReference>
<dbReference type="GO" id="GO:0005524">
    <property type="term" value="F:ATP binding"/>
    <property type="evidence" value="ECO:0007669"/>
    <property type="project" value="UniProtKB-KW"/>
</dbReference>
<evidence type="ECO:0000259" key="8">
    <source>
        <dbReference type="Pfam" id="PF25019"/>
    </source>
</evidence>
<feature type="domain" description="R13L1/DRL21-like LRR repeat region" evidence="8">
    <location>
        <begin position="220"/>
        <end position="258"/>
    </location>
</feature>
<dbReference type="EMBL" id="OIVN01000658">
    <property type="protein sequence ID" value="SPC83616.1"/>
    <property type="molecule type" value="Genomic_DNA"/>
</dbReference>
<keyword evidence="6" id="KW-0732">Signal</keyword>
<dbReference type="Gene3D" id="1.10.520.10">
    <property type="match status" value="1"/>
</dbReference>
<protein>
    <submittedName>
        <fullName evidence="9">Uncharacterized protein</fullName>
    </submittedName>
</protein>
<feature type="domain" description="Disease resistance N-terminal" evidence="7">
    <location>
        <begin position="10"/>
        <end position="102"/>
    </location>
</feature>
<dbReference type="Pfam" id="PF25019">
    <property type="entry name" value="LRR_R13L1-DRL21"/>
    <property type="match status" value="1"/>
</dbReference>
<evidence type="ECO:0000256" key="6">
    <source>
        <dbReference type="SAM" id="SignalP"/>
    </source>
</evidence>
<evidence type="ECO:0000256" key="2">
    <source>
        <dbReference type="ARBA" id="ARBA00022737"/>
    </source>
</evidence>
<keyword evidence="3" id="KW-0547">Nucleotide-binding</keyword>